<feature type="non-terminal residue" evidence="2">
    <location>
        <position position="1"/>
    </location>
</feature>
<protein>
    <submittedName>
        <fullName evidence="2">Uncharacterized protein</fullName>
    </submittedName>
</protein>
<gene>
    <name evidence="2" type="ORF">F6J89_17395</name>
</gene>
<evidence type="ECO:0000256" key="1">
    <source>
        <dbReference type="SAM" id="Coils"/>
    </source>
</evidence>
<reference evidence="2" key="1">
    <citation type="submission" date="2019-11" db="EMBL/GenBank/DDBJ databases">
        <title>Genomic insights into an expanded diversity of filamentous marine cyanobacteria reveals the extraordinary biosynthetic potential of Moorea and Okeania.</title>
        <authorList>
            <person name="Ferreira Leao T."/>
            <person name="Wang M."/>
            <person name="Moss N."/>
            <person name="Da Silva R."/>
            <person name="Sanders J."/>
            <person name="Nurk S."/>
            <person name="Gurevich A."/>
            <person name="Humphrey G."/>
            <person name="Reher R."/>
            <person name="Zhu Q."/>
            <person name="Belda-Ferre P."/>
            <person name="Glukhov E."/>
            <person name="Rex R."/>
            <person name="Dorrestein P.C."/>
            <person name="Knight R."/>
            <person name="Pevzner P."/>
            <person name="Gerwick W.H."/>
            <person name="Gerwick L."/>
        </authorList>
    </citation>
    <scope>NUCLEOTIDE SEQUENCE</scope>
    <source>
        <strain evidence="2">SIO1C4</strain>
    </source>
</reference>
<dbReference type="EMBL" id="JAAHFQ010000352">
    <property type="protein sequence ID" value="NER29345.1"/>
    <property type="molecule type" value="Genomic_DNA"/>
</dbReference>
<proteinExistence type="predicted"/>
<dbReference type="AlphaFoldDB" id="A0A6B3NEK0"/>
<accession>A0A6B3NEK0</accession>
<comment type="caution">
    <text evidence="2">The sequence shown here is derived from an EMBL/GenBank/DDBJ whole genome shotgun (WGS) entry which is preliminary data.</text>
</comment>
<sequence>LIQRRAEARRNYYQNTEYATEIELIDLEIENLEANNKLLKEGKTAKLQLNQRRKQKLQQYLNSAFEGNVSEYAQASTESE</sequence>
<organism evidence="2">
    <name type="scientific">Symploca sp. SIO1C4</name>
    <dbReference type="NCBI Taxonomy" id="2607765"/>
    <lineage>
        <taxon>Bacteria</taxon>
        <taxon>Bacillati</taxon>
        <taxon>Cyanobacteriota</taxon>
        <taxon>Cyanophyceae</taxon>
        <taxon>Coleofasciculales</taxon>
        <taxon>Coleofasciculaceae</taxon>
        <taxon>Symploca</taxon>
    </lineage>
</organism>
<evidence type="ECO:0000313" key="2">
    <source>
        <dbReference type="EMBL" id="NER29345.1"/>
    </source>
</evidence>
<feature type="coiled-coil region" evidence="1">
    <location>
        <begin position="15"/>
        <end position="42"/>
    </location>
</feature>
<name>A0A6B3NEK0_9CYAN</name>
<keyword evidence="1" id="KW-0175">Coiled coil</keyword>